<name>A0A256GGQ9_9HYPH</name>
<dbReference type="Proteomes" id="UP000216188">
    <property type="component" value="Unassembled WGS sequence"/>
</dbReference>
<proteinExistence type="predicted"/>
<organism evidence="1 2">
    <name type="scientific">Brucella pseudogrignonensis</name>
    <dbReference type="NCBI Taxonomy" id="419475"/>
    <lineage>
        <taxon>Bacteria</taxon>
        <taxon>Pseudomonadati</taxon>
        <taxon>Pseudomonadota</taxon>
        <taxon>Alphaproteobacteria</taxon>
        <taxon>Hyphomicrobiales</taxon>
        <taxon>Brucellaceae</taxon>
        <taxon>Brucella/Ochrobactrum group</taxon>
        <taxon>Brucella</taxon>
    </lineage>
</organism>
<sequence length="74" mass="8364">MTYYRTAADARAQANFNHSDKCVACDKPLAGPTIVYDLYGTDQVGNAFHRDCAFEMAQRIICDAWPNRRHPKEG</sequence>
<reference evidence="1 2" key="1">
    <citation type="submission" date="2017-07" db="EMBL/GenBank/DDBJ databases">
        <title>Phylogenetic study on the rhizospheric bacterium Ochrobactrum sp. A44.</title>
        <authorList>
            <person name="Krzyzanowska D.M."/>
            <person name="Ossowicki A."/>
            <person name="Rajewska M."/>
            <person name="Maciag T."/>
            <person name="Kaczynski Z."/>
            <person name="Czerwicka M."/>
            <person name="Jafra S."/>
        </authorList>
    </citation>
    <scope>NUCLEOTIDE SEQUENCE [LARGE SCALE GENOMIC DNA]</scope>
    <source>
        <strain evidence="1 2">CCUG 30717</strain>
    </source>
</reference>
<accession>A0A256GGQ9</accession>
<dbReference type="AlphaFoldDB" id="A0A256GGQ9"/>
<keyword evidence="2" id="KW-1185">Reference proteome</keyword>
<gene>
    <name evidence="1" type="ORF">CEV34_2497</name>
</gene>
<evidence type="ECO:0000313" key="2">
    <source>
        <dbReference type="Proteomes" id="UP000216188"/>
    </source>
</evidence>
<comment type="caution">
    <text evidence="1">The sequence shown here is derived from an EMBL/GenBank/DDBJ whole genome shotgun (WGS) entry which is preliminary data.</text>
</comment>
<evidence type="ECO:0000313" key="1">
    <source>
        <dbReference type="EMBL" id="OYR26120.1"/>
    </source>
</evidence>
<protein>
    <submittedName>
        <fullName evidence="1">Uncharacterized protein</fullName>
    </submittedName>
</protein>
<dbReference type="EMBL" id="NNRM01000020">
    <property type="protein sequence ID" value="OYR26120.1"/>
    <property type="molecule type" value="Genomic_DNA"/>
</dbReference>